<reference evidence="2" key="1">
    <citation type="submission" date="2022-11" db="UniProtKB">
        <authorList>
            <consortium name="WormBaseParasite"/>
        </authorList>
    </citation>
    <scope>IDENTIFICATION</scope>
</reference>
<dbReference type="Proteomes" id="UP000887581">
    <property type="component" value="Unplaced"/>
</dbReference>
<evidence type="ECO:0000313" key="2">
    <source>
        <dbReference type="WBParaSite" id="sdigi.contig21.g1816.t1"/>
    </source>
</evidence>
<accession>A0A915PRS3</accession>
<dbReference type="WBParaSite" id="sdigi.contig21.g1816.t1">
    <property type="protein sequence ID" value="sdigi.contig21.g1816.t1"/>
    <property type="gene ID" value="sdigi.contig21.g1816"/>
</dbReference>
<organism evidence="1 2">
    <name type="scientific">Setaria digitata</name>
    <dbReference type="NCBI Taxonomy" id="48799"/>
    <lineage>
        <taxon>Eukaryota</taxon>
        <taxon>Metazoa</taxon>
        <taxon>Ecdysozoa</taxon>
        <taxon>Nematoda</taxon>
        <taxon>Chromadorea</taxon>
        <taxon>Rhabditida</taxon>
        <taxon>Spirurina</taxon>
        <taxon>Spiruromorpha</taxon>
        <taxon>Filarioidea</taxon>
        <taxon>Setariidae</taxon>
        <taxon>Setaria</taxon>
    </lineage>
</organism>
<evidence type="ECO:0000313" key="1">
    <source>
        <dbReference type="Proteomes" id="UP000887581"/>
    </source>
</evidence>
<protein>
    <submittedName>
        <fullName evidence="2">Uncharacterized protein</fullName>
    </submittedName>
</protein>
<keyword evidence="1" id="KW-1185">Reference proteome</keyword>
<sequence>MILTLPTICPQSFTHVQTARMHARCKQRYGNLKGRFRELLLCCSRKSASRFLDCVFHSPQVLWSLLEPEHCIKFTGSSSSGPITLLPGPSVLHLGRHWRAIAVSLVLVTIRFLSDHTVPVFGASVLAYLSVNFTN</sequence>
<proteinExistence type="predicted"/>
<name>A0A915PRS3_9BILA</name>
<dbReference type="AlphaFoldDB" id="A0A915PRS3"/>